<evidence type="ECO:0000259" key="3">
    <source>
        <dbReference type="Pfam" id="PF00171"/>
    </source>
</evidence>
<dbReference type="PANTHER" id="PTHR42991">
    <property type="entry name" value="ALDEHYDE DEHYDROGENASE"/>
    <property type="match status" value="1"/>
</dbReference>
<dbReference type="STRING" id="1123357.SAMN02745244_01399"/>
<keyword evidence="2" id="KW-0560">Oxidoreductase</keyword>
<dbReference type="InterPro" id="IPR016163">
    <property type="entry name" value="Ald_DH_C"/>
</dbReference>
<dbReference type="InterPro" id="IPR051020">
    <property type="entry name" value="ALDH-related_metabolic_enz"/>
</dbReference>
<dbReference type="InterPro" id="IPR015590">
    <property type="entry name" value="Aldehyde_DH_dom"/>
</dbReference>
<dbReference type="AlphaFoldDB" id="A0A1M6FAD9"/>
<name>A0A1M6FAD9_9ACTN</name>
<evidence type="ECO:0000256" key="2">
    <source>
        <dbReference type="ARBA" id="ARBA00023002"/>
    </source>
</evidence>
<accession>A0A1M6FAD9</accession>
<organism evidence="4 5">
    <name type="scientific">Tessaracoccus bendigoensis DSM 12906</name>
    <dbReference type="NCBI Taxonomy" id="1123357"/>
    <lineage>
        <taxon>Bacteria</taxon>
        <taxon>Bacillati</taxon>
        <taxon>Actinomycetota</taxon>
        <taxon>Actinomycetes</taxon>
        <taxon>Propionibacteriales</taxon>
        <taxon>Propionibacteriaceae</taxon>
        <taxon>Tessaracoccus</taxon>
    </lineage>
</organism>
<dbReference type="EMBL" id="FQZG01000020">
    <property type="protein sequence ID" value="SHI94650.1"/>
    <property type="molecule type" value="Genomic_DNA"/>
</dbReference>
<dbReference type="InterPro" id="IPR016162">
    <property type="entry name" value="Ald_DH_N"/>
</dbReference>
<keyword evidence="5" id="KW-1185">Reference proteome</keyword>
<dbReference type="Pfam" id="PF00171">
    <property type="entry name" value="Aldedh"/>
    <property type="match status" value="1"/>
</dbReference>
<dbReference type="OrthoDB" id="6882680at2"/>
<dbReference type="InterPro" id="IPR016161">
    <property type="entry name" value="Ald_DH/histidinol_DH"/>
</dbReference>
<protein>
    <submittedName>
        <fullName evidence="4">Succinate semialdehyde dehydrogenase</fullName>
    </submittedName>
</protein>
<dbReference type="Gene3D" id="3.40.605.10">
    <property type="entry name" value="Aldehyde Dehydrogenase, Chain A, domain 1"/>
    <property type="match status" value="1"/>
</dbReference>
<proteinExistence type="inferred from homology"/>
<comment type="similarity">
    <text evidence="1">Belongs to the aldehyde dehydrogenase family.</text>
</comment>
<gene>
    <name evidence="4" type="ORF">SAMN02745244_01399</name>
</gene>
<evidence type="ECO:0000313" key="5">
    <source>
        <dbReference type="Proteomes" id="UP000184512"/>
    </source>
</evidence>
<dbReference type="GO" id="GO:0008911">
    <property type="term" value="F:lactaldehyde dehydrogenase (NAD+) activity"/>
    <property type="evidence" value="ECO:0007669"/>
    <property type="project" value="TreeGrafter"/>
</dbReference>
<evidence type="ECO:0000313" key="4">
    <source>
        <dbReference type="EMBL" id="SHI94650.1"/>
    </source>
</evidence>
<dbReference type="PANTHER" id="PTHR42991:SF1">
    <property type="entry name" value="ALDEHYDE DEHYDROGENASE"/>
    <property type="match status" value="1"/>
</dbReference>
<feature type="domain" description="Aldehyde dehydrogenase" evidence="3">
    <location>
        <begin position="16"/>
        <end position="464"/>
    </location>
</feature>
<dbReference type="RefSeq" id="WP_073186821.1">
    <property type="nucleotide sequence ID" value="NZ_FQZG01000020.1"/>
</dbReference>
<dbReference type="SUPFAM" id="SSF53720">
    <property type="entry name" value="ALDH-like"/>
    <property type="match status" value="1"/>
</dbReference>
<evidence type="ECO:0000256" key="1">
    <source>
        <dbReference type="ARBA" id="ARBA00009986"/>
    </source>
</evidence>
<dbReference type="Proteomes" id="UP000184512">
    <property type="component" value="Unassembled WGS sequence"/>
</dbReference>
<reference evidence="4 5" key="1">
    <citation type="submission" date="2016-11" db="EMBL/GenBank/DDBJ databases">
        <authorList>
            <person name="Jaros S."/>
            <person name="Januszkiewicz K."/>
            <person name="Wedrychowicz H."/>
        </authorList>
    </citation>
    <scope>NUCLEOTIDE SEQUENCE [LARGE SCALE GENOMIC DNA]</scope>
    <source>
        <strain evidence="4 5">DSM 12906</strain>
    </source>
</reference>
<dbReference type="Gene3D" id="3.40.309.10">
    <property type="entry name" value="Aldehyde Dehydrogenase, Chain A, domain 2"/>
    <property type="match status" value="1"/>
</dbReference>
<sequence length="475" mass="50260">MIRPFYLSGKPTHGTDSFEVRNPYDGRLIAEVSVPTDDQVEQAVADLAAVRAAAQALPAHARAAALDHIQHRMIERADEIAHLITSESGKADMWAHNEVRRAVATFRLASEEARRFSGELMRLDTDVAGEGRMALVRRFARGAVLAITPFNFPVNLVAHKLAPALAVGAPTLLKPTPKAPLSSLLLGELVAETDLPPAMLSVLPMTLEQLQGLLPDPRLPVISFTGSDAVGAAIQAAAPSKHIITELGGDAAVIVAPDWPDVDAAAARIGLFGCYQAGQSCVSVQRVLVHESLAEPLTQALIATMESLVQGDPADASVQVGPVIDRASATRITGWIDDAVSRGATLLTGGTAEGTSVAPTLLSDVPDDSLIANNEVFGPVITLTTFKTMDEAFDLVNRSKYGLQAGVFTKDIQTAFEAQQRLEVGGVIVGDVPTFRADQMSYGGWKASGQGREGVATAMEDLTDDRLLVFTGLPL</sequence>